<evidence type="ECO:0000313" key="3">
    <source>
        <dbReference type="EMBL" id="TBW58081.1"/>
    </source>
</evidence>
<evidence type="ECO:0000259" key="2">
    <source>
        <dbReference type="Pfam" id="PF13439"/>
    </source>
</evidence>
<name>A0ABY1ZNJ0_9GAMM</name>
<dbReference type="Gene3D" id="3.40.50.2000">
    <property type="entry name" value="Glycogen Phosphorylase B"/>
    <property type="match status" value="2"/>
</dbReference>
<organism evidence="3 4">
    <name type="scientific">Marinobacter halodurans</name>
    <dbReference type="NCBI Taxonomy" id="2528979"/>
    <lineage>
        <taxon>Bacteria</taxon>
        <taxon>Pseudomonadati</taxon>
        <taxon>Pseudomonadota</taxon>
        <taxon>Gammaproteobacteria</taxon>
        <taxon>Pseudomonadales</taxon>
        <taxon>Marinobacteraceae</taxon>
        <taxon>Marinobacter</taxon>
    </lineage>
</organism>
<dbReference type="Proteomes" id="UP000313645">
    <property type="component" value="Unassembled WGS sequence"/>
</dbReference>
<evidence type="ECO:0000259" key="1">
    <source>
        <dbReference type="Pfam" id="PF00534"/>
    </source>
</evidence>
<dbReference type="PANTHER" id="PTHR45947">
    <property type="entry name" value="SULFOQUINOVOSYL TRANSFERASE SQD2"/>
    <property type="match status" value="1"/>
</dbReference>
<dbReference type="EMBL" id="SJDL01000005">
    <property type="protein sequence ID" value="TBW58081.1"/>
    <property type="molecule type" value="Genomic_DNA"/>
</dbReference>
<feature type="domain" description="Glycosyltransferase subfamily 4-like N-terminal" evidence="2">
    <location>
        <begin position="14"/>
        <end position="178"/>
    </location>
</feature>
<dbReference type="InterPro" id="IPR028098">
    <property type="entry name" value="Glyco_trans_4-like_N"/>
</dbReference>
<feature type="domain" description="Glycosyl transferase family 1" evidence="1">
    <location>
        <begin position="187"/>
        <end position="326"/>
    </location>
</feature>
<gene>
    <name evidence="3" type="ORF">EZI54_04290</name>
</gene>
<dbReference type="InterPro" id="IPR050194">
    <property type="entry name" value="Glycosyltransferase_grp1"/>
</dbReference>
<dbReference type="SUPFAM" id="SSF53756">
    <property type="entry name" value="UDP-Glycosyltransferase/glycogen phosphorylase"/>
    <property type="match status" value="1"/>
</dbReference>
<proteinExistence type="predicted"/>
<accession>A0ABY1ZNJ0</accession>
<dbReference type="Pfam" id="PF00534">
    <property type="entry name" value="Glycos_transf_1"/>
    <property type="match status" value="1"/>
</dbReference>
<dbReference type="PANTHER" id="PTHR45947:SF3">
    <property type="entry name" value="SULFOQUINOVOSYL TRANSFERASE SQD2"/>
    <property type="match status" value="1"/>
</dbReference>
<dbReference type="RefSeq" id="WP_131479403.1">
    <property type="nucleotide sequence ID" value="NZ_SJDL01000005.1"/>
</dbReference>
<dbReference type="InterPro" id="IPR001296">
    <property type="entry name" value="Glyco_trans_1"/>
</dbReference>
<keyword evidence="4" id="KW-1185">Reference proteome</keyword>
<reference evidence="3 4" key="1">
    <citation type="submission" date="2019-02" db="EMBL/GenBank/DDBJ databases">
        <title>Marinobacter halodurans sp. nov., a marine bacterium isolated from sea tidal flat.</title>
        <authorList>
            <person name="Yoo Y."/>
            <person name="Lee D.W."/>
            <person name="Kim B.S."/>
            <person name="Kim J.-J."/>
        </authorList>
    </citation>
    <scope>NUCLEOTIDE SEQUENCE [LARGE SCALE GENOMIC DNA]</scope>
    <source>
        <strain evidence="3 4">YJ-S3-2</strain>
    </source>
</reference>
<dbReference type="Pfam" id="PF13439">
    <property type="entry name" value="Glyco_transf_4"/>
    <property type="match status" value="1"/>
</dbReference>
<sequence>MRILHYVRQFHPSVGGIQDVVLQIARRQKAAGHHVEVMTLDRIFADNEKLPATDEVDGIPITRVPFRGIRQYPLLKLDLDTVNRFDVFHIHCVDSMLDKMIYLRHRIRGSVFLTTHGLYFHTEKFARIKQLFYRFITPRALAKVDKVFACSRNDHELIGRIIPDPDRLMLVENGVALDKFLPAAPAERTEDMVYIGRMASHKNVDALVDRFLEADTGARLHLVGRDFDGTLDRLRARNLPDSVVFHGAIDTDAIADLVARCRYFVSASSFEGFGLSAVEAMGAGLIPILNDIPPFRALVEGHGGYLIDFTRPGSLTPALEAARRSPEHDTLGETLQRSVRGYSWDEKVKAILAQYQQSRARPAS</sequence>
<protein>
    <submittedName>
        <fullName evidence="3">Glycosyltransferase</fullName>
    </submittedName>
</protein>
<comment type="caution">
    <text evidence="3">The sequence shown here is derived from an EMBL/GenBank/DDBJ whole genome shotgun (WGS) entry which is preliminary data.</text>
</comment>
<evidence type="ECO:0000313" key="4">
    <source>
        <dbReference type="Proteomes" id="UP000313645"/>
    </source>
</evidence>
<dbReference type="CDD" id="cd03801">
    <property type="entry name" value="GT4_PimA-like"/>
    <property type="match status" value="1"/>
</dbReference>